<feature type="compositionally biased region" description="Basic and acidic residues" evidence="2">
    <location>
        <begin position="205"/>
        <end position="216"/>
    </location>
</feature>
<accession>A0ABD3LS32</accession>
<dbReference type="InterPro" id="IPR007573">
    <property type="entry name" value="QWRF"/>
</dbReference>
<comment type="similarity">
    <text evidence="1">Belongs to the QWRF family.</text>
</comment>
<dbReference type="AlphaFoldDB" id="A0ABD3LS32"/>
<dbReference type="Pfam" id="PF04484">
    <property type="entry name" value="QWRF"/>
    <property type="match status" value="1"/>
</dbReference>
<dbReference type="Proteomes" id="UP001634007">
    <property type="component" value="Unassembled WGS sequence"/>
</dbReference>
<feature type="compositionally biased region" description="Basic and acidic residues" evidence="2">
    <location>
        <begin position="139"/>
        <end position="152"/>
    </location>
</feature>
<feature type="compositionally biased region" description="Low complexity" evidence="2">
    <location>
        <begin position="305"/>
        <end position="330"/>
    </location>
</feature>
<feature type="region of interest" description="Disordered" evidence="2">
    <location>
        <begin position="300"/>
        <end position="337"/>
    </location>
</feature>
<evidence type="ECO:0000256" key="1">
    <source>
        <dbReference type="ARBA" id="ARBA00010016"/>
    </source>
</evidence>
<feature type="compositionally biased region" description="Basic and acidic residues" evidence="2">
    <location>
        <begin position="94"/>
        <end position="115"/>
    </location>
</feature>
<comment type="caution">
    <text evidence="3">The sequence shown here is derived from an EMBL/GenBank/DDBJ whole genome shotgun (WGS) entry which is preliminary data.</text>
</comment>
<keyword evidence="4" id="KW-1185">Reference proteome</keyword>
<proteinExistence type="inferred from homology"/>
<evidence type="ECO:0008006" key="5">
    <source>
        <dbReference type="Google" id="ProtNLM"/>
    </source>
</evidence>
<dbReference type="PANTHER" id="PTHR31807">
    <property type="entry name" value="AUGMIN FAMILY MEMBER"/>
    <property type="match status" value="1"/>
</dbReference>
<dbReference type="EMBL" id="JBJKBG010000001">
    <property type="protein sequence ID" value="KAL3754579.1"/>
    <property type="molecule type" value="Genomic_DNA"/>
</dbReference>
<feature type="compositionally biased region" description="Polar residues" evidence="2">
    <location>
        <begin position="123"/>
        <end position="137"/>
    </location>
</feature>
<dbReference type="PANTHER" id="PTHR31807:SF31">
    <property type="entry name" value="QWRF MOTIF PROTEIN (DUF566)-RELATED"/>
    <property type="match status" value="1"/>
</dbReference>
<evidence type="ECO:0000313" key="3">
    <source>
        <dbReference type="EMBL" id="KAL3754579.1"/>
    </source>
</evidence>
<sequence>MKNDKEITASDQPIKPRRPKSREVSSRYLSPPSTPTHDSGIPSPTQGSSPMRRKPSASSHDSRKHQSLEELGFARGSLWPSATAISSPSRSSSKKLDTLADHLGNDRLNDHLDRKGRNKVASAENSAHLSRQRSGTKISRIENVKGSSKENNRPIIGGSMRYTGKLLFPGRKSSSSNKGSDSPAPTIPGRFSVDENALYKKSSNRKSDSFTDHALESESECSDVSSSASNLSSTTTMGKAGIEVSSRYMNDVTGRSSRWTSDSNVQHPLSFDETTQSNKFTVKGAIKRASSLTGYRSATSQWALSPGRSGSSPVSVENNERPLSFSSLKPPSSPSRHNGVEKLLNMGLDLFKIKKPSSHSSPLSPAGAEHVHQLRLLHNRLIQWQYVNAKANAANSKITSQAERNLACAWSSLTKLQHSVLQKKLQMEKEKFQMKLNLILYSQIRPLETWGDVERQHLLAISKTTESLQSIVCRLPLIEGAEVEPRSTSFALRHALDLTISIKSAISDISPLGDGTVSLLSELANVVGQEKLLLEECLEYLRTISTLEIQERSLTCSMIQMNLWWQQQQQQEEQVQLQRQQNCQ</sequence>
<organism evidence="3 4">
    <name type="scientific">Eucalyptus globulus</name>
    <name type="common">Tasmanian blue gum</name>
    <dbReference type="NCBI Taxonomy" id="34317"/>
    <lineage>
        <taxon>Eukaryota</taxon>
        <taxon>Viridiplantae</taxon>
        <taxon>Streptophyta</taxon>
        <taxon>Embryophyta</taxon>
        <taxon>Tracheophyta</taxon>
        <taxon>Spermatophyta</taxon>
        <taxon>Magnoliopsida</taxon>
        <taxon>eudicotyledons</taxon>
        <taxon>Gunneridae</taxon>
        <taxon>Pentapetalae</taxon>
        <taxon>rosids</taxon>
        <taxon>malvids</taxon>
        <taxon>Myrtales</taxon>
        <taxon>Myrtaceae</taxon>
        <taxon>Myrtoideae</taxon>
        <taxon>Eucalypteae</taxon>
        <taxon>Eucalyptus</taxon>
    </lineage>
</organism>
<protein>
    <recommendedName>
        <fullName evidence="5">QWRF motif-containing protein 3</fullName>
    </recommendedName>
</protein>
<feature type="compositionally biased region" description="Low complexity" evidence="2">
    <location>
        <begin position="80"/>
        <end position="91"/>
    </location>
</feature>
<feature type="compositionally biased region" description="Low complexity" evidence="2">
    <location>
        <begin position="222"/>
        <end position="235"/>
    </location>
</feature>
<reference evidence="3 4" key="1">
    <citation type="submission" date="2024-11" db="EMBL/GenBank/DDBJ databases">
        <title>Chromosome-level genome assembly of Eucalyptus globulus Labill. provides insights into its genome evolution.</title>
        <authorList>
            <person name="Li X."/>
        </authorList>
    </citation>
    <scope>NUCLEOTIDE SEQUENCE [LARGE SCALE GENOMIC DNA]</scope>
    <source>
        <strain evidence="3">CL2024</strain>
        <tissue evidence="3">Fresh tender leaves</tissue>
    </source>
</reference>
<name>A0ABD3LS32_EUCGL</name>
<gene>
    <name evidence="3" type="ORF">ACJRO7_001772</name>
</gene>
<feature type="region of interest" description="Disordered" evidence="2">
    <location>
        <begin position="1"/>
        <end position="235"/>
    </location>
</feature>
<evidence type="ECO:0000256" key="2">
    <source>
        <dbReference type="SAM" id="MobiDB-lite"/>
    </source>
</evidence>
<evidence type="ECO:0000313" key="4">
    <source>
        <dbReference type="Proteomes" id="UP001634007"/>
    </source>
</evidence>
<feature type="compositionally biased region" description="Low complexity" evidence="2">
    <location>
        <begin position="173"/>
        <end position="182"/>
    </location>
</feature>